<keyword evidence="4" id="KW-1185">Reference proteome</keyword>
<evidence type="ECO:0000313" key="3">
    <source>
        <dbReference type="EMBL" id="WVN88807.1"/>
    </source>
</evidence>
<feature type="region of interest" description="Disordered" evidence="2">
    <location>
        <begin position="290"/>
        <end position="317"/>
    </location>
</feature>
<dbReference type="GeneID" id="91088230"/>
<dbReference type="KEGG" id="cdep:91088230"/>
<reference evidence="3" key="3">
    <citation type="submission" date="2024-01" db="EMBL/GenBank/DDBJ databases">
        <authorList>
            <person name="Coelho M.A."/>
            <person name="David-Palma M."/>
            <person name="Shea T."/>
            <person name="Sun S."/>
            <person name="Cuomo C.A."/>
            <person name="Heitman J."/>
        </authorList>
    </citation>
    <scope>NUCLEOTIDE SEQUENCE</scope>
    <source>
        <strain evidence="3">CBS 7841</strain>
    </source>
</reference>
<dbReference type="AlphaFoldDB" id="A0A1E3IBQ1"/>
<feature type="region of interest" description="Disordered" evidence="2">
    <location>
        <begin position="604"/>
        <end position="625"/>
    </location>
</feature>
<gene>
    <name evidence="3" type="ORF">L203_104020</name>
</gene>
<protein>
    <submittedName>
        <fullName evidence="3">Uncharacterized protein</fullName>
    </submittedName>
</protein>
<keyword evidence="1" id="KW-0175">Coiled coil</keyword>
<feature type="compositionally biased region" description="Low complexity" evidence="2">
    <location>
        <begin position="391"/>
        <end position="404"/>
    </location>
</feature>
<feature type="region of interest" description="Disordered" evidence="2">
    <location>
        <begin position="47"/>
        <end position="68"/>
    </location>
</feature>
<evidence type="ECO:0000256" key="1">
    <source>
        <dbReference type="SAM" id="Coils"/>
    </source>
</evidence>
<feature type="region of interest" description="Disordered" evidence="2">
    <location>
        <begin position="436"/>
        <end position="456"/>
    </location>
</feature>
<evidence type="ECO:0000256" key="2">
    <source>
        <dbReference type="SAM" id="MobiDB-lite"/>
    </source>
</evidence>
<feature type="compositionally biased region" description="Basic and acidic residues" evidence="2">
    <location>
        <begin position="236"/>
        <end position="252"/>
    </location>
</feature>
<feature type="region of interest" description="Disordered" evidence="2">
    <location>
        <begin position="121"/>
        <end position="147"/>
    </location>
</feature>
<feature type="region of interest" description="Disordered" evidence="2">
    <location>
        <begin position="330"/>
        <end position="370"/>
    </location>
</feature>
<accession>A0A1E3IBQ1</accession>
<feature type="compositionally biased region" description="Polar residues" evidence="2">
    <location>
        <begin position="330"/>
        <end position="353"/>
    </location>
</feature>
<organism evidence="3 4">
    <name type="scientific">Cryptococcus depauperatus CBS 7841</name>
    <dbReference type="NCBI Taxonomy" id="1295531"/>
    <lineage>
        <taxon>Eukaryota</taxon>
        <taxon>Fungi</taxon>
        <taxon>Dikarya</taxon>
        <taxon>Basidiomycota</taxon>
        <taxon>Agaricomycotina</taxon>
        <taxon>Tremellomycetes</taxon>
        <taxon>Tremellales</taxon>
        <taxon>Cryptococcaceae</taxon>
        <taxon>Cryptococcus</taxon>
    </lineage>
</organism>
<dbReference type="RefSeq" id="XP_066069507.1">
    <property type="nucleotide sequence ID" value="XM_066213410.1"/>
</dbReference>
<evidence type="ECO:0000313" key="4">
    <source>
        <dbReference type="Proteomes" id="UP000094043"/>
    </source>
</evidence>
<feature type="region of interest" description="Disordered" evidence="2">
    <location>
        <begin position="224"/>
        <end position="254"/>
    </location>
</feature>
<dbReference type="EMBL" id="CP143787">
    <property type="protein sequence ID" value="WVN88807.1"/>
    <property type="molecule type" value="Genomic_DNA"/>
</dbReference>
<feature type="compositionally biased region" description="Polar residues" evidence="2">
    <location>
        <begin position="604"/>
        <end position="621"/>
    </location>
</feature>
<feature type="region of interest" description="Disordered" evidence="2">
    <location>
        <begin position="383"/>
        <end position="408"/>
    </location>
</feature>
<dbReference type="VEuPathDB" id="FungiDB:L203_04533"/>
<feature type="region of interest" description="Disordered" evidence="2">
    <location>
        <begin position="712"/>
        <end position="746"/>
    </location>
</feature>
<name>A0A1E3IBQ1_9TREE</name>
<feature type="compositionally biased region" description="Polar residues" evidence="2">
    <location>
        <begin position="128"/>
        <end position="147"/>
    </location>
</feature>
<feature type="coiled-coil region" evidence="1">
    <location>
        <begin position="16"/>
        <end position="43"/>
    </location>
</feature>
<reference evidence="3" key="2">
    <citation type="journal article" date="2022" name="Elife">
        <title>Obligate sexual reproduction of a homothallic fungus closely related to the Cryptococcus pathogenic species complex.</title>
        <authorList>
            <person name="Passer A.R."/>
            <person name="Clancey S.A."/>
            <person name="Shea T."/>
            <person name="David-Palma M."/>
            <person name="Averette A.F."/>
            <person name="Boekhout T."/>
            <person name="Porcel B.M."/>
            <person name="Nowrousian M."/>
            <person name="Cuomo C.A."/>
            <person name="Sun S."/>
            <person name="Heitman J."/>
            <person name="Coelho M.A."/>
        </authorList>
    </citation>
    <scope>NUCLEOTIDE SEQUENCE</scope>
    <source>
        <strain evidence="3">CBS 7841</strain>
    </source>
</reference>
<feature type="compositionally biased region" description="Polar residues" evidence="2">
    <location>
        <begin position="441"/>
        <end position="452"/>
    </location>
</feature>
<reference evidence="3" key="1">
    <citation type="submission" date="2016-06" db="EMBL/GenBank/DDBJ databases">
        <authorList>
            <person name="Cuomo C."/>
            <person name="Litvintseva A."/>
            <person name="Heitman J."/>
            <person name="Chen Y."/>
            <person name="Sun S."/>
            <person name="Springer D."/>
            <person name="Dromer F."/>
            <person name="Young S."/>
            <person name="Zeng Q."/>
            <person name="Chapman S."/>
            <person name="Gujja S."/>
            <person name="Saif S."/>
            <person name="Birren B."/>
        </authorList>
    </citation>
    <scope>NUCLEOTIDE SEQUENCE</scope>
    <source>
        <strain evidence="3">CBS 7841</strain>
    </source>
</reference>
<feature type="region of interest" description="Disordered" evidence="2">
    <location>
        <begin position="491"/>
        <end position="530"/>
    </location>
</feature>
<proteinExistence type="predicted"/>
<feature type="compositionally biased region" description="Polar residues" evidence="2">
    <location>
        <begin position="491"/>
        <end position="505"/>
    </location>
</feature>
<sequence>MPQNPIPSQGGLLGLLHSYEVLSEALQQNVNSLNDAIDRLRNHSEYMARQGREVEPAEQRGQVRDGETRNQQMAIPQIGTIIVEISEATANTPLLGLSEQSFDQPLLSRLSLDDRPALGMSPSLPIRSVSNTEDGSQNIDPTVEQSARSIEARIARLTEAARRLRERAGQVDDFTRSGRVLDIPFPSGEIANGPNNLAQNGTADRHVGFEERIQRMVSAFRGETLSVSHSDSSSNQDHHHQPDVQDRSRERSQILQDQGARRILQNHVPARLHTGTAALSRQMQAEIQPQTHQCPSMRARTGASSVVPPRTSQMGRRRGCLPTNAAIQQTQVPPRQVRSNINSPAFNSPASTIRPSLRTPTSPLSSALANDDMIPLDRSMTVPHERHEEISQSSLAESSSGSNSRAFVVDENVNDGRNALTFRGMRIADQMQRARLDNNPAEPNTNGGSYSDESGLEWESAGQRGYIMSLFQDSPLSRFLHPPWAVPGTHLQLTLSGSSNNSPAENQAAEPGTSQLPPPQVLPQQQATTSAPTIGSILPLGAQAIIVEARNPAGGSHTRILGDLEPQSGTLSQNDNAEVIRATNDTRNTLMRVGQSRRNINMVRQRSLPSQANPSQTQTPSRPAMNPVIPNIPELLLTLFNQDVPVFEPGLTPSQSISLAGFRDGQRVDPIRHIALEFPGNIVDDPELGIPMSAEERQSYNELLNIMMQRAQEDTPREDNQTNNSVDETQTEEDRVIAREGTGTATKENLDANIHLLSSSAWS</sequence>
<dbReference type="Proteomes" id="UP000094043">
    <property type="component" value="Chromosome 4"/>
</dbReference>
<feature type="compositionally biased region" description="Low complexity" evidence="2">
    <location>
        <begin position="226"/>
        <end position="235"/>
    </location>
</feature>
<feature type="compositionally biased region" description="Low complexity" evidence="2">
    <location>
        <begin position="354"/>
        <end position="366"/>
    </location>
</feature>